<dbReference type="Proteomes" id="UP000325785">
    <property type="component" value="Chromosome"/>
</dbReference>
<dbReference type="EMBL" id="CP031598">
    <property type="protein sequence ID" value="QEW25527.1"/>
    <property type="molecule type" value="Genomic_DNA"/>
</dbReference>
<name>A0A5P3A824_9RHOB</name>
<dbReference type="KEGG" id="rid:RIdsm_01314"/>
<dbReference type="GO" id="GO:0030288">
    <property type="term" value="C:outer membrane-bounded periplasmic space"/>
    <property type="evidence" value="ECO:0007669"/>
    <property type="project" value="UniProtKB-ARBA"/>
</dbReference>
<dbReference type="PIRSF" id="PIRSF002741">
    <property type="entry name" value="MppA"/>
    <property type="match status" value="1"/>
</dbReference>
<dbReference type="Gene3D" id="3.40.190.10">
    <property type="entry name" value="Periplasmic binding protein-like II"/>
    <property type="match status" value="1"/>
</dbReference>
<dbReference type="PANTHER" id="PTHR30290">
    <property type="entry name" value="PERIPLASMIC BINDING COMPONENT OF ABC TRANSPORTER"/>
    <property type="match status" value="1"/>
</dbReference>
<dbReference type="AlphaFoldDB" id="A0A5P3A824"/>
<comment type="similarity">
    <text evidence="2">Belongs to the bacterial solute-binding protein 5 family.</text>
</comment>
<protein>
    <submittedName>
        <fullName evidence="4">Glutathione-binding protein GsiB</fullName>
    </submittedName>
</protein>
<evidence type="ECO:0000256" key="1">
    <source>
        <dbReference type="ARBA" id="ARBA00004418"/>
    </source>
</evidence>
<dbReference type="Gene3D" id="3.10.105.10">
    <property type="entry name" value="Dipeptide-binding Protein, Domain 3"/>
    <property type="match status" value="1"/>
</dbReference>
<dbReference type="PROSITE" id="PS51318">
    <property type="entry name" value="TAT"/>
    <property type="match status" value="1"/>
</dbReference>
<organism evidence="4 5">
    <name type="scientific">Roseovarius indicus</name>
    <dbReference type="NCBI Taxonomy" id="540747"/>
    <lineage>
        <taxon>Bacteria</taxon>
        <taxon>Pseudomonadati</taxon>
        <taxon>Pseudomonadota</taxon>
        <taxon>Alphaproteobacteria</taxon>
        <taxon>Rhodobacterales</taxon>
        <taxon>Roseobacteraceae</taxon>
        <taxon>Roseovarius</taxon>
    </lineage>
</organism>
<evidence type="ECO:0000313" key="5">
    <source>
        <dbReference type="Proteomes" id="UP000325785"/>
    </source>
</evidence>
<dbReference type="OrthoDB" id="9803988at2"/>
<reference evidence="4 5" key="1">
    <citation type="submission" date="2018-08" db="EMBL/GenBank/DDBJ databases">
        <title>Genetic Globetrotter - A new plasmid hitch-hiking vast phylogenetic and geographic distances.</title>
        <authorList>
            <person name="Vollmers J."/>
            <person name="Petersen J."/>
        </authorList>
    </citation>
    <scope>NUCLEOTIDE SEQUENCE [LARGE SCALE GENOMIC DNA]</scope>
    <source>
        <strain evidence="4 5">DSM 26383</strain>
    </source>
</reference>
<dbReference type="GO" id="GO:0043190">
    <property type="term" value="C:ATP-binding cassette (ABC) transporter complex"/>
    <property type="evidence" value="ECO:0007669"/>
    <property type="project" value="InterPro"/>
</dbReference>
<evidence type="ECO:0000256" key="2">
    <source>
        <dbReference type="ARBA" id="ARBA00005695"/>
    </source>
</evidence>
<dbReference type="InterPro" id="IPR030678">
    <property type="entry name" value="Peptide/Ni-bd"/>
</dbReference>
<dbReference type="InterPro" id="IPR039424">
    <property type="entry name" value="SBP_5"/>
</dbReference>
<proteinExistence type="inferred from homology"/>
<dbReference type="SUPFAM" id="SSF53850">
    <property type="entry name" value="Periplasmic binding protein-like II"/>
    <property type="match status" value="1"/>
</dbReference>
<gene>
    <name evidence="4" type="primary">gsiB_3</name>
    <name evidence="4" type="ORF">RIdsm_01314</name>
</gene>
<dbReference type="Pfam" id="PF00496">
    <property type="entry name" value="SBP_bac_5"/>
    <property type="match status" value="1"/>
</dbReference>
<dbReference type="InterPro" id="IPR000914">
    <property type="entry name" value="SBP_5_dom"/>
</dbReference>
<evidence type="ECO:0000313" key="4">
    <source>
        <dbReference type="EMBL" id="QEW25527.1"/>
    </source>
</evidence>
<comment type="subcellular location">
    <subcellularLocation>
        <location evidence="1">Periplasm</location>
    </subcellularLocation>
</comment>
<dbReference type="RefSeq" id="WP_057814666.1">
    <property type="nucleotide sequence ID" value="NZ_CP031598.1"/>
</dbReference>
<dbReference type="CDD" id="cd08503">
    <property type="entry name" value="PBP2_NikA_DppA_OppA_like_17"/>
    <property type="match status" value="1"/>
</dbReference>
<dbReference type="InterPro" id="IPR006311">
    <property type="entry name" value="TAT_signal"/>
</dbReference>
<sequence>MTISRRSLLRTGGSLVGAAALNTSIFGGAFAETPKKGGTLKVASGGSSTGDSLDPTTYAGNYPMTLGYMWGRPLFRVDGNMELVPDAAEGHDVTPDAKTWIVKIRQGLEFPNGKSFTASDAVWTINRHRQEGMASGLQSNLSQIESMEATSPTEVTFKLKAANADWLYVLTDYHLLMQPEGAPTDEGLGLGPYTIEAYEPGNRALLKRNPRYWRDDVAHYETIEFYAINDASARTSALQTGEIDLALQVPSKIARLLEMAGFSIHQRPAAAFSEIVAQVDNDPFTNKDLVLALKYGLNRQDLMDKVFFGVGDIGNDHPIPSFFRYHAADLPQTAYDPDKAKYHFDKAGISGDVPALAMAPMLFYTSGLEVAELYQQQLKAAGINLAIDRVPDNGYWANVWNQRPFFAGGWFGRPTEDQMLTSAYHSEAVYNGSHYKDPMLDQLLLDARSELDEDKRRQLYFDAQEMVNQNAGTIIPYFTALLSATSSNVAGFQISPVGDGSFVDDVYQVS</sequence>
<dbReference type="GO" id="GO:0015833">
    <property type="term" value="P:peptide transport"/>
    <property type="evidence" value="ECO:0007669"/>
    <property type="project" value="TreeGrafter"/>
</dbReference>
<accession>A0A5P3A824</accession>
<dbReference type="GO" id="GO:1904680">
    <property type="term" value="F:peptide transmembrane transporter activity"/>
    <property type="evidence" value="ECO:0007669"/>
    <property type="project" value="TreeGrafter"/>
</dbReference>
<evidence type="ECO:0000259" key="3">
    <source>
        <dbReference type="Pfam" id="PF00496"/>
    </source>
</evidence>
<feature type="domain" description="Solute-binding protein family 5" evidence="3">
    <location>
        <begin position="82"/>
        <end position="425"/>
    </location>
</feature>